<evidence type="ECO:0000256" key="11">
    <source>
        <dbReference type="ARBA" id="ARBA00023136"/>
    </source>
</evidence>
<dbReference type="EMBL" id="KB740941">
    <property type="protein sequence ID" value="ENN77628.1"/>
    <property type="molecule type" value="Genomic_DNA"/>
</dbReference>
<keyword evidence="8" id="KW-0967">Endosome</keyword>
<dbReference type="SUPFAM" id="SSF47565">
    <property type="entry name" value="Insect pheromone/odorant-binding proteins"/>
    <property type="match status" value="1"/>
</dbReference>
<evidence type="ECO:0000256" key="1">
    <source>
        <dbReference type="ARBA" id="ARBA00004481"/>
    </source>
</evidence>
<dbReference type="Pfam" id="PF12850">
    <property type="entry name" value="Metallophos_2"/>
    <property type="match status" value="1"/>
</dbReference>
<dbReference type="PANTHER" id="PTHR11124">
    <property type="entry name" value="VACUOLAR SORTING PROTEIN VPS29"/>
    <property type="match status" value="1"/>
</dbReference>
<proteinExistence type="inferred from homology"/>
<organism evidence="16">
    <name type="scientific">Dendroctonus ponderosae</name>
    <name type="common">Mountain pine beetle</name>
    <dbReference type="NCBI Taxonomy" id="77166"/>
    <lineage>
        <taxon>Eukaryota</taxon>
        <taxon>Metazoa</taxon>
        <taxon>Ecdysozoa</taxon>
        <taxon>Arthropoda</taxon>
        <taxon>Hexapoda</taxon>
        <taxon>Insecta</taxon>
        <taxon>Pterygota</taxon>
        <taxon>Neoptera</taxon>
        <taxon>Endopterygota</taxon>
        <taxon>Coleoptera</taxon>
        <taxon>Polyphaga</taxon>
        <taxon>Cucujiformia</taxon>
        <taxon>Curculionidae</taxon>
        <taxon>Scolytinae</taxon>
        <taxon>Dendroctonus</taxon>
    </lineage>
</organism>
<evidence type="ECO:0000256" key="8">
    <source>
        <dbReference type="ARBA" id="ARBA00022753"/>
    </source>
</evidence>
<dbReference type="GO" id="GO:0010008">
    <property type="term" value="C:endosome membrane"/>
    <property type="evidence" value="ECO:0007669"/>
    <property type="project" value="UniProtKB-SubCell"/>
</dbReference>
<dbReference type="CDD" id="cd07394">
    <property type="entry name" value="MPP_Vps29"/>
    <property type="match status" value="1"/>
</dbReference>
<dbReference type="GO" id="GO:0046872">
    <property type="term" value="F:metal ion binding"/>
    <property type="evidence" value="ECO:0007669"/>
    <property type="project" value="UniProtKB-KW"/>
</dbReference>
<dbReference type="GO" id="GO:0005549">
    <property type="term" value="F:odorant binding"/>
    <property type="evidence" value="ECO:0007669"/>
    <property type="project" value="InterPro"/>
</dbReference>
<comment type="subcellular location">
    <subcellularLocation>
        <location evidence="2">Cytoplasm</location>
    </subcellularLocation>
    <subcellularLocation>
        <location evidence="1">Endosome membrane</location>
        <topology evidence="1">Peripheral membrane protein</topology>
    </subcellularLocation>
</comment>
<dbReference type="InterPro" id="IPR024654">
    <property type="entry name" value="Calcineurin-like_PHP_lpxH"/>
</dbReference>
<keyword evidence="7" id="KW-0479">Metal-binding</keyword>
<dbReference type="SUPFAM" id="SSF49879">
    <property type="entry name" value="SMAD/FHA domain"/>
    <property type="match status" value="1"/>
</dbReference>
<protein>
    <recommendedName>
        <fullName evidence="4 13">Vacuolar protein sorting-associated protein 29</fullName>
    </recommendedName>
    <alternativeName>
        <fullName evidence="12 13">Vesicle protein sorting 29</fullName>
    </alternativeName>
</protein>
<evidence type="ECO:0000313" key="18">
    <source>
        <dbReference type="Proteomes" id="UP000030742"/>
    </source>
</evidence>
<feature type="region of interest" description="Disordered" evidence="14">
    <location>
        <begin position="391"/>
        <end position="437"/>
    </location>
</feature>
<dbReference type="AlphaFoldDB" id="N6TII3"/>
<evidence type="ECO:0000256" key="6">
    <source>
        <dbReference type="ARBA" id="ARBA00022490"/>
    </source>
</evidence>
<evidence type="ECO:0000256" key="13">
    <source>
        <dbReference type="RuleBase" id="RU362040"/>
    </source>
</evidence>
<dbReference type="Pfam" id="PF01395">
    <property type="entry name" value="PBP_GOBP"/>
    <property type="match status" value="1"/>
</dbReference>
<dbReference type="FunFam" id="3.60.21.10:FF:000009">
    <property type="entry name" value="Vacuolar protein sorting-associated protein 29"/>
    <property type="match status" value="1"/>
</dbReference>
<evidence type="ECO:0000256" key="9">
    <source>
        <dbReference type="ARBA" id="ARBA00022833"/>
    </source>
</evidence>
<dbReference type="Proteomes" id="UP000030742">
    <property type="component" value="Unassembled WGS sequence"/>
</dbReference>
<dbReference type="HOGENOM" id="CLU_331300_0_0_1"/>
<evidence type="ECO:0000313" key="16">
    <source>
        <dbReference type="EMBL" id="ENN77628.1"/>
    </source>
</evidence>
<gene>
    <name evidence="17" type="ORF">D910_07606</name>
    <name evidence="16" type="ORF">YQE_05922</name>
</gene>
<evidence type="ECO:0000256" key="12">
    <source>
        <dbReference type="ARBA" id="ARBA00031913"/>
    </source>
</evidence>
<dbReference type="GO" id="GO:0042147">
    <property type="term" value="P:retrograde transport, endosome to Golgi"/>
    <property type="evidence" value="ECO:0007669"/>
    <property type="project" value="InterPro"/>
</dbReference>
<feature type="domain" description="FHA" evidence="15">
    <location>
        <begin position="22"/>
        <end position="71"/>
    </location>
</feature>
<reference evidence="16 18" key="1">
    <citation type="journal article" date="2013" name="Genome Biol.">
        <title>Draft genome of the mountain pine beetle, Dendroctonus ponderosae Hopkins, a major forest pest.</title>
        <authorList>
            <person name="Keeling C.I."/>
            <person name="Yuen M.M."/>
            <person name="Liao N.Y."/>
            <person name="Docking T.R."/>
            <person name="Chan S.K."/>
            <person name="Taylor G.A."/>
            <person name="Palmquist D.L."/>
            <person name="Jackman S.D."/>
            <person name="Nguyen A."/>
            <person name="Li M."/>
            <person name="Henderson H."/>
            <person name="Janes J.K."/>
            <person name="Zhao Y."/>
            <person name="Pandoh P."/>
            <person name="Moore R."/>
            <person name="Sperling F.A."/>
            <person name="Huber D.P."/>
            <person name="Birol I."/>
            <person name="Jones S.J."/>
            <person name="Bohlmann J."/>
        </authorList>
    </citation>
    <scope>NUCLEOTIDE SEQUENCE</scope>
</reference>
<name>N6TII3_DENPD</name>
<dbReference type="InterPro" id="IPR029052">
    <property type="entry name" value="Metallo-depent_PP-like"/>
</dbReference>
<dbReference type="InterPro" id="IPR006170">
    <property type="entry name" value="PBP/GOBP"/>
</dbReference>
<dbReference type="CDD" id="cd00060">
    <property type="entry name" value="FHA"/>
    <property type="match status" value="1"/>
</dbReference>
<dbReference type="Pfam" id="PF00498">
    <property type="entry name" value="FHA"/>
    <property type="match status" value="1"/>
</dbReference>
<dbReference type="Gene3D" id="3.60.21.10">
    <property type="match status" value="1"/>
</dbReference>
<dbReference type="Gene3D" id="1.10.238.20">
    <property type="entry name" value="Pheromone/general odorant binding protein domain"/>
    <property type="match status" value="1"/>
</dbReference>
<dbReference type="OrthoDB" id="10258130at2759"/>
<dbReference type="STRING" id="77166.N6TII3"/>
<evidence type="ECO:0000259" key="15">
    <source>
        <dbReference type="PROSITE" id="PS50006"/>
    </source>
</evidence>
<evidence type="ECO:0000256" key="3">
    <source>
        <dbReference type="ARBA" id="ARBA00005945"/>
    </source>
</evidence>
<dbReference type="InterPro" id="IPR000979">
    <property type="entry name" value="Phosphodiesterase_MJ0936/Vps29"/>
</dbReference>
<keyword evidence="10 13" id="KW-0653">Protein transport</keyword>
<evidence type="ECO:0000256" key="2">
    <source>
        <dbReference type="ARBA" id="ARBA00004496"/>
    </source>
</evidence>
<dbReference type="InterPro" id="IPR028661">
    <property type="entry name" value="Vps29"/>
</dbReference>
<dbReference type="InterPro" id="IPR036728">
    <property type="entry name" value="PBP_GOBP_sf"/>
</dbReference>
<accession>N6TII3</accession>
<feature type="region of interest" description="Disordered" evidence="14">
    <location>
        <begin position="341"/>
        <end position="363"/>
    </location>
</feature>
<evidence type="ECO:0000313" key="17">
    <source>
        <dbReference type="EMBL" id="ERL90254.1"/>
    </source>
</evidence>
<feature type="compositionally biased region" description="Polar residues" evidence="14">
    <location>
        <begin position="417"/>
        <end position="426"/>
    </location>
</feature>
<keyword evidence="11" id="KW-0472">Membrane</keyword>
<dbReference type="GO" id="GO:0030904">
    <property type="term" value="C:retromer complex"/>
    <property type="evidence" value="ECO:0007669"/>
    <property type="project" value="InterPro"/>
</dbReference>
<dbReference type="EMBL" id="KB632225">
    <property type="protein sequence ID" value="ERL90254.1"/>
    <property type="molecule type" value="Genomic_DNA"/>
</dbReference>
<dbReference type="GO" id="GO:0015031">
    <property type="term" value="P:protein transport"/>
    <property type="evidence" value="ECO:0007669"/>
    <property type="project" value="UniProtKB-KW"/>
</dbReference>
<dbReference type="NCBIfam" id="TIGR00040">
    <property type="entry name" value="yfcE"/>
    <property type="match status" value="1"/>
</dbReference>
<evidence type="ECO:0000256" key="10">
    <source>
        <dbReference type="ARBA" id="ARBA00022927"/>
    </source>
</evidence>
<dbReference type="GO" id="GO:0005829">
    <property type="term" value="C:cytosol"/>
    <property type="evidence" value="ECO:0007669"/>
    <property type="project" value="GOC"/>
</dbReference>
<dbReference type="SMART" id="SM00240">
    <property type="entry name" value="FHA"/>
    <property type="match status" value="1"/>
</dbReference>
<evidence type="ECO:0000256" key="14">
    <source>
        <dbReference type="SAM" id="MobiDB-lite"/>
    </source>
</evidence>
<dbReference type="Gene3D" id="2.60.200.20">
    <property type="match status" value="1"/>
</dbReference>
<dbReference type="InterPro" id="IPR008984">
    <property type="entry name" value="SMAD_FHA_dom_sf"/>
</dbReference>
<evidence type="ECO:0000256" key="5">
    <source>
        <dbReference type="ARBA" id="ARBA00022448"/>
    </source>
</evidence>
<dbReference type="InterPro" id="IPR000253">
    <property type="entry name" value="FHA_dom"/>
</dbReference>
<keyword evidence="6" id="KW-0963">Cytoplasm</keyword>
<dbReference type="SMART" id="SM00708">
    <property type="entry name" value="PhBP"/>
    <property type="match status" value="1"/>
</dbReference>
<dbReference type="PROSITE" id="PS50006">
    <property type="entry name" value="FHA_DOMAIN"/>
    <property type="match status" value="1"/>
</dbReference>
<sequence length="865" mass="98776">MVFVLRHVTNGEVLLLGMNETYTLGRSRRNSIHLKDATVSKKHATIKLADGHVDLEAENFANGTWLNKARIQRPQRLQSGDVILFGDQDCKYVFLDPKFEAIIDERIDTISRFALELTLNNLNVKIATDYASTCTHFITKLVTVDGLMNGPMLYFLIDRKNVITMKYFMDILTNIREAPLVPNIYRYMPQVDDFLKSKGIVDINPRKNRNFLFDNVFFIIFDPQLHDRVCPLIVKCGGDTAIYVKGFNFYNNLFEYWKRYLYIAVLDSEHRDCEQMKEFSAAMRLNGKRFMTLEPRDIYVQILKGDSVMEIGNADVVYLPNTPPPVIVLDSSDDEELLPELDNQADEPAKPKSPNIPSPSRRLLKSYEPLKNELSFREYCLRTNSQSSTLNKWITSPKKKRPSKQTKDADETAIEATPQTEVSTASKQDEQTPPVARSEKIKIVQVLLNRSRPGFSLDNSQQACNSADDSQTFSRTQVTPTNLFKKLKEDNTSPSEDVSDCSSDMFALEEREISGSLAKKRPLNFRRKMDKNAGVLITPWMHFLIFQRISDFLLSVAVILIICDKKVKCFTSEDVANDLKFIKICKSNSPPGAYSMNDVLETKNAENTHSRAFKCFLHCLLTKYGWMDEDGGYLLHDIRETLQQSDVQLATLEYILYTCTAVKSSDRCQRAHSFTECFWKKMDELVLVLGDLHIPHRCSSLPAKFKKLLVPGRIQHILCTGNLCTKESYDYLKTLAVDVHVVRGDFDDNINYPEQKVVTVGQFRIGLSHGHQVVPWGDPEALALVQRQLDVDILISGHTHKFEAYEHENKFYINPGSATGSYNALDMSITPSFVLMDIQNTTVVTYVYQLVGDDVKVERIEYKKN</sequence>
<keyword evidence="5 13" id="KW-0813">Transport</keyword>
<dbReference type="SUPFAM" id="SSF56300">
    <property type="entry name" value="Metallo-dependent phosphatases"/>
    <property type="match status" value="1"/>
</dbReference>
<dbReference type="CDD" id="cd23992">
    <property type="entry name" value="PBP_GOBP"/>
    <property type="match status" value="1"/>
</dbReference>
<evidence type="ECO:0000256" key="4">
    <source>
        <dbReference type="ARBA" id="ARBA00017767"/>
    </source>
</evidence>
<comment type="function">
    <text evidence="13">Component of the commander complex that is essential for endosomal recycling of transmembrane cargos; the commander complex is composed of the Csubcomplex and the retriever subcomplex. Component of the retriever complex, which is a heterotrimeric complex related to retromer cargo-selective complex (CSC) and essential for retromer-independent retrieval and recycling of numerous cargos. Component of the retromer cargo-selective complex (CSC). The CSC is believed to be the core functional component of retromer or respective retromer complex variants acting to prevent missorting of selected transmembrane cargo proteins into the lysosomal degradation pathway. In the endosomes, retriever complex drives the retrieval and recycling of NxxY-motif-containing cargo proteins by coupling to snx17, a cargo essential for the homeostatic maintenance of numerous cell surface proteins associated with processes that include cell migration, cell adhesion, nutrient supply and cell signaling. The recruitment of the retriever complex to the endosomal membrane involves Cand WASH complexes.</text>
</comment>
<comment type="similarity">
    <text evidence="3 13">Belongs to the VPS29 family.</text>
</comment>
<evidence type="ECO:0000256" key="7">
    <source>
        <dbReference type="ARBA" id="ARBA00022723"/>
    </source>
</evidence>
<feature type="non-terminal residue" evidence="16">
    <location>
        <position position="1"/>
    </location>
</feature>
<keyword evidence="9" id="KW-0862">Zinc</keyword>